<organism evidence="1 2">
    <name type="scientific">Brachionus plicatilis</name>
    <name type="common">Marine rotifer</name>
    <name type="synonym">Brachionus muelleri</name>
    <dbReference type="NCBI Taxonomy" id="10195"/>
    <lineage>
        <taxon>Eukaryota</taxon>
        <taxon>Metazoa</taxon>
        <taxon>Spiralia</taxon>
        <taxon>Gnathifera</taxon>
        <taxon>Rotifera</taxon>
        <taxon>Eurotatoria</taxon>
        <taxon>Monogononta</taxon>
        <taxon>Pseudotrocha</taxon>
        <taxon>Ploima</taxon>
        <taxon>Brachionidae</taxon>
        <taxon>Brachionus</taxon>
    </lineage>
</organism>
<keyword evidence="2" id="KW-1185">Reference proteome</keyword>
<evidence type="ECO:0000313" key="2">
    <source>
        <dbReference type="Proteomes" id="UP000276133"/>
    </source>
</evidence>
<sequence>MEYPSLSVCSSRLLDRFELVERDLTSQNFQVKSIKKEKLLNYFSLSLDLVILHLQHLKQTDPSWFSSFRRIISDKISEIKMLQD</sequence>
<evidence type="ECO:0000313" key="1">
    <source>
        <dbReference type="EMBL" id="RNA17336.1"/>
    </source>
</evidence>
<protein>
    <submittedName>
        <fullName evidence="1">Uncharacterized protein</fullName>
    </submittedName>
</protein>
<comment type="caution">
    <text evidence="1">The sequence shown here is derived from an EMBL/GenBank/DDBJ whole genome shotgun (WGS) entry which is preliminary data.</text>
</comment>
<dbReference type="EMBL" id="REGN01004474">
    <property type="protein sequence ID" value="RNA17336.1"/>
    <property type="molecule type" value="Genomic_DNA"/>
</dbReference>
<name>A0A3M7R174_BRAPC</name>
<accession>A0A3M7R174</accession>
<proteinExistence type="predicted"/>
<reference evidence="1 2" key="1">
    <citation type="journal article" date="2018" name="Sci. Rep.">
        <title>Genomic signatures of local adaptation to the degree of environmental predictability in rotifers.</title>
        <authorList>
            <person name="Franch-Gras L."/>
            <person name="Hahn C."/>
            <person name="Garcia-Roger E.M."/>
            <person name="Carmona M.J."/>
            <person name="Serra M."/>
            <person name="Gomez A."/>
        </authorList>
    </citation>
    <scope>NUCLEOTIDE SEQUENCE [LARGE SCALE GENOMIC DNA]</scope>
    <source>
        <strain evidence="1">HYR1</strain>
    </source>
</reference>
<dbReference type="AlphaFoldDB" id="A0A3M7R174"/>
<gene>
    <name evidence="1" type="ORF">BpHYR1_007590</name>
</gene>
<dbReference type="Proteomes" id="UP000276133">
    <property type="component" value="Unassembled WGS sequence"/>
</dbReference>